<reference evidence="2 3" key="1">
    <citation type="submission" date="2017-09" db="EMBL/GenBank/DDBJ databases">
        <title>Large-scale bioinformatics analysis of Bacillus genomes uncovers conserved roles of natural products in bacterial physiology.</title>
        <authorList>
            <consortium name="Agbiome Team Llc"/>
            <person name="Bleich R.M."/>
            <person name="Grubbs K.J."/>
            <person name="Santa Maria K.C."/>
            <person name="Allen S.E."/>
            <person name="Farag S."/>
            <person name="Shank E.A."/>
            <person name="Bowers A."/>
        </authorList>
    </citation>
    <scope>NUCLEOTIDE SEQUENCE [LARGE SCALE GENOMIC DNA]</scope>
    <source>
        <strain evidence="2 3">AFS094940</strain>
    </source>
</reference>
<dbReference type="RefSeq" id="WP_097877446.1">
    <property type="nucleotide sequence ID" value="NZ_JBALLD010000002.1"/>
</dbReference>
<gene>
    <name evidence="2" type="ORF">CON01_14670</name>
</gene>
<feature type="chain" id="PRO_5040935542" evidence="1">
    <location>
        <begin position="31"/>
        <end position="138"/>
    </location>
</feature>
<evidence type="ECO:0000313" key="2">
    <source>
        <dbReference type="EMBL" id="PED13716.1"/>
    </source>
</evidence>
<dbReference type="Proteomes" id="UP000220127">
    <property type="component" value="Unassembled WGS sequence"/>
</dbReference>
<accession>A0A9X6TZS4</accession>
<name>A0A9X6TZS4_BACTU</name>
<protein>
    <submittedName>
        <fullName evidence="2">DUF3221 domain-containing protein</fullName>
    </submittedName>
</protein>
<dbReference type="PROSITE" id="PS51257">
    <property type="entry name" value="PROKAR_LIPOPROTEIN"/>
    <property type="match status" value="1"/>
</dbReference>
<sequence length="138" mass="15404">MFNKKQKLVTTVTALTLGCGFTFGLTPAFADSTKVSANNTHVHSIQNQEQEQEQEPFTGYVISIENNYLVVAATPTKDEALTYQHDWWDLVSQNKILRVPVSDSENYKLGEKLNVYAVGWTASLPPIAVMPTIEKLTQ</sequence>
<evidence type="ECO:0000256" key="1">
    <source>
        <dbReference type="SAM" id="SignalP"/>
    </source>
</evidence>
<keyword evidence="1" id="KW-0732">Signal</keyword>
<organism evidence="2 3">
    <name type="scientific">Bacillus thuringiensis</name>
    <dbReference type="NCBI Taxonomy" id="1428"/>
    <lineage>
        <taxon>Bacteria</taxon>
        <taxon>Bacillati</taxon>
        <taxon>Bacillota</taxon>
        <taxon>Bacilli</taxon>
        <taxon>Bacillales</taxon>
        <taxon>Bacillaceae</taxon>
        <taxon>Bacillus</taxon>
        <taxon>Bacillus cereus group</taxon>
    </lineage>
</organism>
<comment type="caution">
    <text evidence="2">The sequence shown here is derived from an EMBL/GenBank/DDBJ whole genome shotgun (WGS) entry which is preliminary data.</text>
</comment>
<feature type="signal peptide" evidence="1">
    <location>
        <begin position="1"/>
        <end position="30"/>
    </location>
</feature>
<dbReference type="AlphaFoldDB" id="A0A9X6TZS4"/>
<dbReference type="EMBL" id="NVMD01000011">
    <property type="protein sequence ID" value="PED13716.1"/>
    <property type="molecule type" value="Genomic_DNA"/>
</dbReference>
<proteinExistence type="predicted"/>
<evidence type="ECO:0000313" key="3">
    <source>
        <dbReference type="Proteomes" id="UP000220127"/>
    </source>
</evidence>